<evidence type="ECO:0000313" key="2">
    <source>
        <dbReference type="EMBL" id="ROQ29713.1"/>
    </source>
</evidence>
<dbReference type="AlphaFoldDB" id="A0A3N1PMB1"/>
<dbReference type="STRING" id="584787.GCA_001247655_01519"/>
<protein>
    <submittedName>
        <fullName evidence="2">DUF2989 family protein</fullName>
    </submittedName>
</protein>
<sequence length="288" mass="32805">MKKLLCLVPLTLLVACKSEPSLQEICTDYPALCARLNTDGWCRNERSELIRQRYDVSQLTADPGYQGYRLLLDTEAYRDCMAKASGVVHKNLKERQSARGEAYIESLKDLKALQEQYKGSQDPHLLYYRFTRFEDEHALKLFLLLEGTGAFNTLELKTMLAGYYAKSDREKTFRLLIEGLALPRESSTINPEIFQTLATLSMQSFRYQDAYLWTRIAQRHGVAIDPRNLEQYLKNDEKRMTELDALAEGVDEAISENRFDPKMAELDPQPGQDKASVSSAAQSSALPN</sequence>
<reference evidence="2 3" key="1">
    <citation type="submission" date="2018-11" db="EMBL/GenBank/DDBJ databases">
        <title>Genomic Encyclopedia of Type Strains, Phase IV (KMG-IV): sequencing the most valuable type-strain genomes for metagenomic binning, comparative biology and taxonomic classification.</title>
        <authorList>
            <person name="Goeker M."/>
        </authorList>
    </citation>
    <scope>NUCLEOTIDE SEQUENCE [LARGE SCALE GENOMIC DNA]</scope>
    <source>
        <strain evidence="2 3">DSM 21945</strain>
    </source>
</reference>
<proteinExistence type="predicted"/>
<evidence type="ECO:0000313" key="3">
    <source>
        <dbReference type="Proteomes" id="UP000268033"/>
    </source>
</evidence>
<evidence type="ECO:0000256" key="1">
    <source>
        <dbReference type="SAM" id="MobiDB-lite"/>
    </source>
</evidence>
<dbReference type="RefSeq" id="WP_123420646.1">
    <property type="nucleotide sequence ID" value="NZ_JBLXAC010000021.1"/>
</dbReference>
<organism evidence="2 3">
    <name type="scientific">Gallaecimonas pentaromativorans</name>
    <dbReference type="NCBI Taxonomy" id="584787"/>
    <lineage>
        <taxon>Bacteria</taxon>
        <taxon>Pseudomonadati</taxon>
        <taxon>Pseudomonadota</taxon>
        <taxon>Gammaproteobacteria</taxon>
        <taxon>Enterobacterales</taxon>
        <taxon>Gallaecimonadaceae</taxon>
        <taxon>Gallaecimonas</taxon>
    </lineage>
</organism>
<dbReference type="InterPro" id="IPR021372">
    <property type="entry name" value="DUF2989"/>
</dbReference>
<dbReference type="Pfam" id="PF11207">
    <property type="entry name" value="DUF2989"/>
    <property type="match status" value="1"/>
</dbReference>
<feature type="region of interest" description="Disordered" evidence="1">
    <location>
        <begin position="257"/>
        <end position="288"/>
    </location>
</feature>
<feature type="compositionally biased region" description="Low complexity" evidence="1">
    <location>
        <begin position="275"/>
        <end position="288"/>
    </location>
</feature>
<dbReference type="PROSITE" id="PS51257">
    <property type="entry name" value="PROKAR_LIPOPROTEIN"/>
    <property type="match status" value="1"/>
</dbReference>
<name>A0A3N1PMB1_9GAMM</name>
<keyword evidence="3" id="KW-1185">Reference proteome</keyword>
<dbReference type="EMBL" id="RJUL01000002">
    <property type="protein sequence ID" value="ROQ29713.1"/>
    <property type="molecule type" value="Genomic_DNA"/>
</dbReference>
<comment type="caution">
    <text evidence="2">The sequence shown here is derived from an EMBL/GenBank/DDBJ whole genome shotgun (WGS) entry which is preliminary data.</text>
</comment>
<accession>A0A3N1PMB1</accession>
<dbReference type="Proteomes" id="UP000268033">
    <property type="component" value="Unassembled WGS sequence"/>
</dbReference>
<gene>
    <name evidence="2" type="ORF">EDC28_10278</name>
</gene>